<dbReference type="Proteomes" id="UP000285961">
    <property type="component" value="Unassembled WGS sequence"/>
</dbReference>
<evidence type="ECO:0000256" key="1">
    <source>
        <dbReference type="SAM" id="MobiDB-lite"/>
    </source>
</evidence>
<dbReference type="PANTHER" id="PTHR38664:SF1">
    <property type="entry name" value="SLR0058 PROTEIN"/>
    <property type="match status" value="1"/>
</dbReference>
<dbReference type="AlphaFoldDB" id="A0A419F5L5"/>
<dbReference type="InterPro" id="IPR008769">
    <property type="entry name" value="PhaF_PhaI"/>
</dbReference>
<organism evidence="2">
    <name type="scientific">Candidatus Abyssobacteria bacterium SURF_17</name>
    <dbReference type="NCBI Taxonomy" id="2093361"/>
    <lineage>
        <taxon>Bacteria</taxon>
        <taxon>Pseudomonadati</taxon>
        <taxon>Candidatus Hydrogenedentota</taxon>
        <taxon>Candidatus Abyssobacteria</taxon>
    </lineage>
</organism>
<sequence length="129" mass="14862">MVATKSGKRTKKAAPKPKGKQEKWTWIDVLRTPILASVGAFSIAEEGIEKFVRDLVERGEASEKEGKKIVSDFRKRTRRNRKDFEKNIDDRIQKVLKSFRLPTKKDVDALSKKIAQLERRVARLPKKTS</sequence>
<gene>
    <name evidence="2" type="ORF">C4532_04335</name>
</gene>
<protein>
    <submittedName>
        <fullName evidence="2">Poly(Hydroxyalkanoate) granule-associated protein</fullName>
    </submittedName>
</protein>
<proteinExistence type="predicted"/>
<dbReference type="Pfam" id="PF05597">
    <property type="entry name" value="Phasin"/>
    <property type="match status" value="1"/>
</dbReference>
<evidence type="ECO:0000313" key="2">
    <source>
        <dbReference type="EMBL" id="RJP73545.1"/>
    </source>
</evidence>
<name>A0A419F5L5_9BACT</name>
<reference evidence="2" key="2">
    <citation type="submission" date="2018-03" db="EMBL/GenBank/DDBJ databases">
        <authorList>
            <person name="Momper L."/>
        </authorList>
    </citation>
    <scope>NUCLEOTIDE SEQUENCE</scope>
    <source>
        <strain evidence="2">SURF_17</strain>
    </source>
</reference>
<dbReference type="EMBL" id="QZKI01000026">
    <property type="protein sequence ID" value="RJP73545.1"/>
    <property type="molecule type" value="Genomic_DNA"/>
</dbReference>
<accession>A0A419F5L5</accession>
<reference evidence="2" key="1">
    <citation type="journal article" date="2017" name="ISME J.">
        <title>Energy and carbon metabolisms in a deep terrestrial subsurface fluid microbial community.</title>
        <authorList>
            <person name="Momper L."/>
            <person name="Jungbluth S.P."/>
            <person name="Lee M.D."/>
            <person name="Amend J.P."/>
        </authorList>
    </citation>
    <scope>NUCLEOTIDE SEQUENCE [LARGE SCALE GENOMIC DNA]</scope>
    <source>
        <strain evidence="2">SURF_17</strain>
    </source>
</reference>
<dbReference type="PANTHER" id="PTHR38664">
    <property type="entry name" value="SLR0058 PROTEIN"/>
    <property type="match status" value="1"/>
</dbReference>
<feature type="compositionally biased region" description="Basic residues" evidence="1">
    <location>
        <begin position="1"/>
        <end position="18"/>
    </location>
</feature>
<feature type="region of interest" description="Disordered" evidence="1">
    <location>
        <begin position="1"/>
        <end position="21"/>
    </location>
</feature>
<comment type="caution">
    <text evidence="2">The sequence shown here is derived from an EMBL/GenBank/DDBJ whole genome shotgun (WGS) entry which is preliminary data.</text>
</comment>